<dbReference type="Proteomes" id="UP000320496">
    <property type="component" value="Chromosome"/>
</dbReference>
<protein>
    <recommendedName>
        <fullName evidence="5">Translation initiation factor IF-2</fullName>
    </recommendedName>
</protein>
<keyword evidence="2" id="KW-0732">Signal</keyword>
<feature type="compositionally biased region" description="Gly residues" evidence="1">
    <location>
        <begin position="162"/>
        <end position="182"/>
    </location>
</feature>
<accession>A0A517Z0L8</accession>
<dbReference type="AlphaFoldDB" id="A0A517Z0L8"/>
<feature type="region of interest" description="Disordered" evidence="1">
    <location>
        <begin position="93"/>
        <end position="211"/>
    </location>
</feature>
<feature type="signal peptide" evidence="2">
    <location>
        <begin position="1"/>
        <end position="21"/>
    </location>
</feature>
<name>A0A517Z0L8_9PLAN</name>
<evidence type="ECO:0000313" key="3">
    <source>
        <dbReference type="EMBL" id="QDU35959.1"/>
    </source>
</evidence>
<sequence length="211" mass="21606" precursor="true">MNSFRMIAIAASVGVVSMAGAAANADCGYGGYGGGYDYGGCSGHGYGSYGYGGYDHSDYGYGGYEPDYGYGGYDYGHGYHDYHSSYGVYGSGRPRATVSRRQPVQPRTVAPASPPAVTRQPVPSVRTVPRTPPATTFRRESPSSGFPGSFSRTPNAGRSPSIGGGGNSGGGGGGSRIGGAGQVDGTPAARTNPVTGQLETGVIRNGQFFRR</sequence>
<keyword evidence="4" id="KW-1185">Reference proteome</keyword>
<dbReference type="RefSeq" id="WP_197443975.1">
    <property type="nucleotide sequence ID" value="NZ_CP036275.1"/>
</dbReference>
<dbReference type="KEGG" id="mri:Mal4_02420"/>
<gene>
    <name evidence="3" type="ORF">Mal4_02420</name>
</gene>
<evidence type="ECO:0000313" key="4">
    <source>
        <dbReference type="Proteomes" id="UP000320496"/>
    </source>
</evidence>
<evidence type="ECO:0000256" key="2">
    <source>
        <dbReference type="SAM" id="SignalP"/>
    </source>
</evidence>
<evidence type="ECO:0008006" key="5">
    <source>
        <dbReference type="Google" id="ProtNLM"/>
    </source>
</evidence>
<evidence type="ECO:0000256" key="1">
    <source>
        <dbReference type="SAM" id="MobiDB-lite"/>
    </source>
</evidence>
<reference evidence="3 4" key="1">
    <citation type="submission" date="2019-02" db="EMBL/GenBank/DDBJ databases">
        <title>Deep-cultivation of Planctomycetes and their phenomic and genomic characterization uncovers novel biology.</title>
        <authorList>
            <person name="Wiegand S."/>
            <person name="Jogler M."/>
            <person name="Boedeker C."/>
            <person name="Pinto D."/>
            <person name="Vollmers J."/>
            <person name="Rivas-Marin E."/>
            <person name="Kohn T."/>
            <person name="Peeters S.H."/>
            <person name="Heuer A."/>
            <person name="Rast P."/>
            <person name="Oberbeckmann S."/>
            <person name="Bunk B."/>
            <person name="Jeske O."/>
            <person name="Meyerdierks A."/>
            <person name="Storesund J.E."/>
            <person name="Kallscheuer N."/>
            <person name="Luecker S."/>
            <person name="Lage O.M."/>
            <person name="Pohl T."/>
            <person name="Merkel B.J."/>
            <person name="Hornburger P."/>
            <person name="Mueller R.-W."/>
            <person name="Bruemmer F."/>
            <person name="Labrenz M."/>
            <person name="Spormann A.M."/>
            <person name="Op den Camp H."/>
            <person name="Overmann J."/>
            <person name="Amann R."/>
            <person name="Jetten M.S.M."/>
            <person name="Mascher T."/>
            <person name="Medema M.H."/>
            <person name="Devos D.P."/>
            <person name="Kaster A.-K."/>
            <person name="Ovreas L."/>
            <person name="Rohde M."/>
            <person name="Galperin M.Y."/>
            <person name="Jogler C."/>
        </authorList>
    </citation>
    <scope>NUCLEOTIDE SEQUENCE [LARGE SCALE GENOMIC DNA]</scope>
    <source>
        <strain evidence="3 4">Mal4</strain>
    </source>
</reference>
<feature type="compositionally biased region" description="Low complexity" evidence="1">
    <location>
        <begin position="117"/>
        <end position="161"/>
    </location>
</feature>
<dbReference type="EMBL" id="CP036275">
    <property type="protein sequence ID" value="QDU35959.1"/>
    <property type="molecule type" value="Genomic_DNA"/>
</dbReference>
<feature type="chain" id="PRO_5021801280" description="Translation initiation factor IF-2" evidence="2">
    <location>
        <begin position="22"/>
        <end position="211"/>
    </location>
</feature>
<proteinExistence type="predicted"/>
<organism evidence="3 4">
    <name type="scientific">Maioricimonas rarisocia</name>
    <dbReference type="NCBI Taxonomy" id="2528026"/>
    <lineage>
        <taxon>Bacteria</taxon>
        <taxon>Pseudomonadati</taxon>
        <taxon>Planctomycetota</taxon>
        <taxon>Planctomycetia</taxon>
        <taxon>Planctomycetales</taxon>
        <taxon>Planctomycetaceae</taxon>
        <taxon>Maioricimonas</taxon>
    </lineage>
</organism>